<dbReference type="Pfam" id="PF08281">
    <property type="entry name" value="Sigma70_r4_2"/>
    <property type="match status" value="1"/>
</dbReference>
<evidence type="ECO:0000256" key="2">
    <source>
        <dbReference type="ARBA" id="ARBA00023015"/>
    </source>
</evidence>
<evidence type="ECO:0000313" key="8">
    <source>
        <dbReference type="Proteomes" id="UP000646484"/>
    </source>
</evidence>
<dbReference type="InterPro" id="IPR014327">
    <property type="entry name" value="RNA_pol_sigma70_bacteroid"/>
</dbReference>
<dbReference type="SUPFAM" id="SSF88659">
    <property type="entry name" value="Sigma3 and sigma4 domains of RNA polymerase sigma factors"/>
    <property type="match status" value="1"/>
</dbReference>
<comment type="caution">
    <text evidence="7">The sequence shown here is derived from an EMBL/GenBank/DDBJ whole genome shotgun (WGS) entry which is preliminary data.</text>
</comment>
<dbReference type="Proteomes" id="UP000646484">
    <property type="component" value="Unassembled WGS sequence"/>
</dbReference>
<protein>
    <submittedName>
        <fullName evidence="7">RNA polymerase sigma-70 factor</fullName>
    </submittedName>
</protein>
<dbReference type="Gene3D" id="1.10.10.10">
    <property type="entry name" value="Winged helix-like DNA-binding domain superfamily/Winged helix DNA-binding domain"/>
    <property type="match status" value="1"/>
</dbReference>
<dbReference type="NCBIfam" id="TIGR02937">
    <property type="entry name" value="sigma70-ECF"/>
    <property type="match status" value="1"/>
</dbReference>
<evidence type="ECO:0000259" key="6">
    <source>
        <dbReference type="Pfam" id="PF08281"/>
    </source>
</evidence>
<dbReference type="InterPro" id="IPR036388">
    <property type="entry name" value="WH-like_DNA-bd_sf"/>
</dbReference>
<organism evidence="7 8">
    <name type="scientific">Butyricimonas hominis</name>
    <dbReference type="NCBI Taxonomy" id="2763032"/>
    <lineage>
        <taxon>Bacteria</taxon>
        <taxon>Pseudomonadati</taxon>
        <taxon>Bacteroidota</taxon>
        <taxon>Bacteroidia</taxon>
        <taxon>Bacteroidales</taxon>
        <taxon>Odoribacteraceae</taxon>
        <taxon>Butyricimonas</taxon>
    </lineage>
</organism>
<dbReference type="SUPFAM" id="SSF88946">
    <property type="entry name" value="Sigma2 domain of RNA polymerase sigma factors"/>
    <property type="match status" value="1"/>
</dbReference>
<evidence type="ECO:0000256" key="1">
    <source>
        <dbReference type="ARBA" id="ARBA00010641"/>
    </source>
</evidence>
<proteinExistence type="inferred from homology"/>
<dbReference type="InterPro" id="IPR039425">
    <property type="entry name" value="RNA_pol_sigma-70-like"/>
</dbReference>
<evidence type="ECO:0000259" key="5">
    <source>
        <dbReference type="Pfam" id="PF04542"/>
    </source>
</evidence>
<gene>
    <name evidence="7" type="ORF">H8S64_01095</name>
</gene>
<keyword evidence="4" id="KW-0804">Transcription</keyword>
<dbReference type="NCBIfam" id="TIGR02985">
    <property type="entry name" value="Sig70_bacteroi1"/>
    <property type="match status" value="1"/>
</dbReference>
<evidence type="ECO:0000256" key="3">
    <source>
        <dbReference type="ARBA" id="ARBA00023082"/>
    </source>
</evidence>
<dbReference type="InterPro" id="IPR013249">
    <property type="entry name" value="RNA_pol_sigma70_r4_t2"/>
</dbReference>
<reference evidence="7 8" key="1">
    <citation type="submission" date="2020-08" db="EMBL/GenBank/DDBJ databases">
        <title>Genome public.</title>
        <authorList>
            <person name="Liu C."/>
            <person name="Sun Q."/>
        </authorList>
    </citation>
    <scope>NUCLEOTIDE SEQUENCE [LARGE SCALE GENOMIC DNA]</scope>
    <source>
        <strain evidence="7 8">NSJ-56</strain>
    </source>
</reference>
<feature type="domain" description="RNA polymerase sigma-70 region 2" evidence="5">
    <location>
        <begin position="36"/>
        <end position="92"/>
    </location>
</feature>
<dbReference type="InterPro" id="IPR013324">
    <property type="entry name" value="RNA_pol_sigma_r3/r4-like"/>
</dbReference>
<keyword evidence="2" id="KW-0805">Transcription regulation</keyword>
<dbReference type="CDD" id="cd06171">
    <property type="entry name" value="Sigma70_r4"/>
    <property type="match status" value="1"/>
</dbReference>
<keyword evidence="8" id="KW-1185">Reference proteome</keyword>
<dbReference type="Gene3D" id="1.10.1740.10">
    <property type="match status" value="1"/>
</dbReference>
<evidence type="ECO:0000313" key="7">
    <source>
        <dbReference type="EMBL" id="MBC5619688.1"/>
    </source>
</evidence>
<keyword evidence="3" id="KW-0731">Sigma factor</keyword>
<dbReference type="Pfam" id="PF04542">
    <property type="entry name" value="Sigma70_r2"/>
    <property type="match status" value="1"/>
</dbReference>
<dbReference type="InterPro" id="IPR014284">
    <property type="entry name" value="RNA_pol_sigma-70_dom"/>
</dbReference>
<dbReference type="InterPro" id="IPR013325">
    <property type="entry name" value="RNA_pol_sigma_r2"/>
</dbReference>
<dbReference type="PANTHER" id="PTHR43133:SF46">
    <property type="entry name" value="RNA POLYMERASE SIGMA-70 FACTOR ECF SUBFAMILY"/>
    <property type="match status" value="1"/>
</dbReference>
<sequence>MHPNYTVCQMLLYQFNHGDERAFKKLFDNFFNPSCAFVKRYIQEHEAVEDVVQDTFIHIWEKRGIYTDMVYFKAYLFKALRNNALYYLRQHRENEDVNPAIEDDSDSVLNAIIEEEVHREIICAIDKLPPERRRIVVMSMNGCSQEEIAEKMNISVNTIKTQKRKAYAFLREELKNLFVFFLVLMNL</sequence>
<dbReference type="PANTHER" id="PTHR43133">
    <property type="entry name" value="RNA POLYMERASE ECF-TYPE SIGMA FACTO"/>
    <property type="match status" value="1"/>
</dbReference>
<feature type="domain" description="RNA polymerase sigma factor 70 region 4 type 2" evidence="6">
    <location>
        <begin position="119"/>
        <end position="170"/>
    </location>
</feature>
<evidence type="ECO:0000256" key="4">
    <source>
        <dbReference type="ARBA" id="ARBA00023163"/>
    </source>
</evidence>
<accession>A0ABR7CVK3</accession>
<dbReference type="InterPro" id="IPR007627">
    <property type="entry name" value="RNA_pol_sigma70_r2"/>
</dbReference>
<comment type="similarity">
    <text evidence="1">Belongs to the sigma-70 factor family. ECF subfamily.</text>
</comment>
<dbReference type="EMBL" id="JACOOH010000001">
    <property type="protein sequence ID" value="MBC5619688.1"/>
    <property type="molecule type" value="Genomic_DNA"/>
</dbReference>
<name>A0ABR7CVK3_9BACT</name>
<dbReference type="RefSeq" id="WP_186974610.1">
    <property type="nucleotide sequence ID" value="NZ_JACOOH010000001.1"/>
</dbReference>